<dbReference type="GO" id="GO:0005975">
    <property type="term" value="P:carbohydrate metabolic process"/>
    <property type="evidence" value="ECO:0007669"/>
    <property type="project" value="InterPro"/>
</dbReference>
<dbReference type="RefSeq" id="WP_127087302.1">
    <property type="nucleotide sequence ID" value="NZ_RSCL01000049.1"/>
</dbReference>
<evidence type="ECO:0000313" key="3">
    <source>
        <dbReference type="Proteomes" id="UP000271624"/>
    </source>
</evidence>
<dbReference type="GO" id="GO:0016758">
    <property type="term" value="F:hexosyltransferase activity"/>
    <property type="evidence" value="ECO:0007669"/>
    <property type="project" value="InterPro"/>
</dbReference>
<dbReference type="PANTHER" id="PTHR48050">
    <property type="entry name" value="STEROL 3-BETA-GLUCOSYLTRANSFERASE"/>
    <property type="match status" value="1"/>
</dbReference>
<dbReference type="PANTHER" id="PTHR48050:SF13">
    <property type="entry name" value="STEROL 3-BETA-GLUCOSYLTRANSFERASE UGT80A2"/>
    <property type="match status" value="1"/>
</dbReference>
<reference evidence="2" key="2">
    <citation type="journal article" date="2019" name="Genome Biol. Evol.">
        <title>Day and night: Metabolic profiles and evolutionary relationships of six axenic non-marine cyanobacteria.</title>
        <authorList>
            <person name="Will S.E."/>
            <person name="Henke P."/>
            <person name="Boedeker C."/>
            <person name="Huang S."/>
            <person name="Brinkmann H."/>
            <person name="Rohde M."/>
            <person name="Jarek M."/>
            <person name="Friedl T."/>
            <person name="Seufert S."/>
            <person name="Schumacher M."/>
            <person name="Overmann J."/>
            <person name="Neumann-Schaal M."/>
            <person name="Petersen J."/>
        </authorList>
    </citation>
    <scope>NUCLEOTIDE SEQUENCE [LARGE SCALE GENOMIC DNA]</scope>
    <source>
        <strain evidence="2">PCC 7102</strain>
    </source>
</reference>
<accession>A0A433UKL7</accession>
<dbReference type="Proteomes" id="UP000271624">
    <property type="component" value="Unassembled WGS sequence"/>
</dbReference>
<proteinExistence type="predicted"/>
<dbReference type="GO" id="GO:1901137">
    <property type="term" value="P:carbohydrate derivative biosynthetic process"/>
    <property type="evidence" value="ECO:0007669"/>
    <property type="project" value="UniProtKB-ARBA"/>
</dbReference>
<dbReference type="AlphaFoldDB" id="A0A433UKL7"/>
<dbReference type="OrthoDB" id="9805366at2"/>
<dbReference type="InterPro" id="IPR004276">
    <property type="entry name" value="GlycoTrans_28_N"/>
</dbReference>
<gene>
    <name evidence="2" type="ORF">DSM106972_093750</name>
</gene>
<dbReference type="SUPFAM" id="SSF53756">
    <property type="entry name" value="UDP-Glycosyltransferase/glycogen phosphorylase"/>
    <property type="match status" value="1"/>
</dbReference>
<comment type="caution">
    <text evidence="2">The sequence shown here is derived from an EMBL/GenBank/DDBJ whole genome shotgun (WGS) entry which is preliminary data.</text>
</comment>
<reference evidence="2" key="1">
    <citation type="submission" date="2018-12" db="EMBL/GenBank/DDBJ databases">
        <authorList>
            <person name="Will S."/>
            <person name="Neumann-Schaal M."/>
            <person name="Henke P."/>
        </authorList>
    </citation>
    <scope>NUCLEOTIDE SEQUENCE</scope>
    <source>
        <strain evidence="2">PCC 7102</strain>
    </source>
</reference>
<name>A0A433UKL7_9CYAN</name>
<dbReference type="EMBL" id="RSCL01000049">
    <property type="protein sequence ID" value="RUS94390.1"/>
    <property type="molecule type" value="Genomic_DNA"/>
</dbReference>
<feature type="domain" description="Glycosyltransferase family 28 N-terminal" evidence="1">
    <location>
        <begin position="7"/>
        <end position="139"/>
    </location>
</feature>
<sequence length="168" mass="18472">MAKKLKITILSVGSRGDVNPFCALAQGLKQAGFSVKIATHKIFEEFVTQQGIEYAPIAGDYKELLRSEAGYRLLEGKGSFNPISDEVFQQQLRDGWSASLGSDAIIFPLLATWGYNIAEALNIPGFLASYMPVAPTSSFPFLKFGSFETNSFKGSLNYLSYFLLDFLS</sequence>
<evidence type="ECO:0000259" key="1">
    <source>
        <dbReference type="Pfam" id="PF03033"/>
    </source>
</evidence>
<organism evidence="2 3">
    <name type="scientific">Dulcicalothrix desertica PCC 7102</name>
    <dbReference type="NCBI Taxonomy" id="232991"/>
    <lineage>
        <taxon>Bacteria</taxon>
        <taxon>Bacillati</taxon>
        <taxon>Cyanobacteriota</taxon>
        <taxon>Cyanophyceae</taxon>
        <taxon>Nostocales</taxon>
        <taxon>Calotrichaceae</taxon>
        <taxon>Dulcicalothrix</taxon>
    </lineage>
</organism>
<dbReference type="InterPro" id="IPR050426">
    <property type="entry name" value="Glycosyltransferase_28"/>
</dbReference>
<dbReference type="Gene3D" id="3.40.50.2000">
    <property type="entry name" value="Glycogen Phosphorylase B"/>
    <property type="match status" value="1"/>
</dbReference>
<protein>
    <recommendedName>
        <fullName evidence="1">Glycosyltransferase family 28 N-terminal domain-containing protein</fullName>
    </recommendedName>
</protein>
<evidence type="ECO:0000313" key="2">
    <source>
        <dbReference type="EMBL" id="RUS94390.1"/>
    </source>
</evidence>
<keyword evidence="3" id="KW-1185">Reference proteome</keyword>
<dbReference type="Pfam" id="PF03033">
    <property type="entry name" value="Glyco_transf_28"/>
    <property type="match status" value="1"/>
</dbReference>